<name>A0A382M4P1_9ZZZZ</name>
<accession>A0A382M4P1</accession>
<organism evidence="1">
    <name type="scientific">marine metagenome</name>
    <dbReference type="NCBI Taxonomy" id="408172"/>
    <lineage>
        <taxon>unclassified sequences</taxon>
        <taxon>metagenomes</taxon>
        <taxon>ecological metagenomes</taxon>
    </lineage>
</organism>
<dbReference type="AlphaFoldDB" id="A0A382M4P1"/>
<reference evidence="1" key="1">
    <citation type="submission" date="2018-05" db="EMBL/GenBank/DDBJ databases">
        <authorList>
            <person name="Lanie J.A."/>
            <person name="Ng W.-L."/>
            <person name="Kazmierczak K.M."/>
            <person name="Andrzejewski T.M."/>
            <person name="Davidsen T.M."/>
            <person name="Wayne K.J."/>
            <person name="Tettelin H."/>
            <person name="Glass J.I."/>
            <person name="Rusch D."/>
            <person name="Podicherti R."/>
            <person name="Tsui H.-C.T."/>
            <person name="Winkler M.E."/>
        </authorList>
    </citation>
    <scope>NUCLEOTIDE SEQUENCE</scope>
</reference>
<dbReference type="EMBL" id="UINC01090337">
    <property type="protein sequence ID" value="SVC42191.1"/>
    <property type="molecule type" value="Genomic_DNA"/>
</dbReference>
<proteinExistence type="predicted"/>
<gene>
    <name evidence="1" type="ORF">METZ01_LOCUS295045</name>
</gene>
<evidence type="ECO:0000313" key="1">
    <source>
        <dbReference type="EMBL" id="SVC42191.1"/>
    </source>
</evidence>
<protein>
    <submittedName>
        <fullName evidence="1">Uncharacterized protein</fullName>
    </submittedName>
</protein>
<sequence>MEDDGLFVHLMWLHRVVGGDSGALVVPFMRVGTYPTRHLATLRESELLPALTGP</sequence>